<feature type="compositionally biased region" description="Basic and acidic residues" evidence="1">
    <location>
        <begin position="564"/>
        <end position="573"/>
    </location>
</feature>
<gene>
    <name evidence="2" type="ORF">FMM08_16655</name>
</gene>
<protein>
    <recommendedName>
        <fullName evidence="4">Alpha-galactosidase</fullName>
    </recommendedName>
</protein>
<dbReference type="RefSeq" id="WP_147927504.1">
    <property type="nucleotide sequence ID" value="NZ_VKAC01000010.1"/>
</dbReference>
<dbReference type="InterPro" id="IPR013785">
    <property type="entry name" value="Aldolase_TIM"/>
</dbReference>
<dbReference type="SUPFAM" id="SSF51445">
    <property type="entry name" value="(Trans)glycosidases"/>
    <property type="match status" value="1"/>
</dbReference>
<feature type="region of interest" description="Disordered" evidence="1">
    <location>
        <begin position="531"/>
        <end position="573"/>
    </location>
</feature>
<proteinExistence type="predicted"/>
<dbReference type="EMBL" id="VKAC01000010">
    <property type="protein sequence ID" value="TXR55114.1"/>
    <property type="molecule type" value="Genomic_DNA"/>
</dbReference>
<name>A0A5C8ZCF0_9ACTN</name>
<keyword evidence="3" id="KW-1185">Reference proteome</keyword>
<organism evidence="2 3">
    <name type="scientific">Quadrisphaera setariae</name>
    <dbReference type="NCBI Taxonomy" id="2593304"/>
    <lineage>
        <taxon>Bacteria</taxon>
        <taxon>Bacillati</taxon>
        <taxon>Actinomycetota</taxon>
        <taxon>Actinomycetes</taxon>
        <taxon>Kineosporiales</taxon>
        <taxon>Kineosporiaceae</taxon>
        <taxon>Quadrisphaera</taxon>
    </lineage>
</organism>
<evidence type="ECO:0000313" key="2">
    <source>
        <dbReference type="EMBL" id="TXR55114.1"/>
    </source>
</evidence>
<sequence length="573" mass="59884">MTTTSAATHAVAAPDLVRAQVGVRDRLAPPGAVGVRVDLLADGPGSTEGAALRVDVTAERVSRVALRWSRPLPEGVRVLGDAWERSYGDLSWQGLTPERPLPWTVLLHDPRTGSTEGIGVRVRGAALAFWTADPGGLTLWLDLRSGGAPVELAGRTTTAAVVVSARAEGGQPDSGGSAFTAQRALAHLQCPDPLLPTTPLVGANNWYYAYGRGFGLDAVVRDARTVSDLAGDHPVRPFGVIDDGWSVGGVADGRQASGGPWDAGRPQTFPDLAEAAAAVRAQGARPGLWYRPLLRRERPDGALAGALAQAVVAGTGGPGQRQDGWALDPSHASVLDVVREDVSRIRGWGFELLKHDFSTYDLLGRWGPAMGAAPAADGPALADPSVTTAEALVGFYRAVREAAGDVVVLGCNTVGHLAAGLEHAQRTGDDTSGLTWSRTRRTGVNTLAFRLAQHGAMFAVDADCVPSTPGTPWEKNRQLLDLVARSGTALFVSVDPATRAGAVDADLAAALRLALDGGAPGGVEPLDWLNTTTPQHWRSGTGGGDEDHGEELRLSWGEELGADPFEHTEPPPP</sequence>
<dbReference type="AlphaFoldDB" id="A0A5C8ZCF0"/>
<dbReference type="Gene3D" id="3.20.20.70">
    <property type="entry name" value="Aldolase class I"/>
    <property type="match status" value="1"/>
</dbReference>
<dbReference type="OrthoDB" id="9785502at2"/>
<evidence type="ECO:0000256" key="1">
    <source>
        <dbReference type="SAM" id="MobiDB-lite"/>
    </source>
</evidence>
<evidence type="ECO:0000313" key="3">
    <source>
        <dbReference type="Proteomes" id="UP000321234"/>
    </source>
</evidence>
<dbReference type="InterPro" id="IPR017853">
    <property type="entry name" value="GH"/>
</dbReference>
<reference evidence="2 3" key="1">
    <citation type="submission" date="2019-07" db="EMBL/GenBank/DDBJ databases">
        <title>Quadrisphaera sp. strain DD2A genome sequencing and assembly.</title>
        <authorList>
            <person name="Kim I."/>
        </authorList>
    </citation>
    <scope>NUCLEOTIDE SEQUENCE [LARGE SCALE GENOMIC DNA]</scope>
    <source>
        <strain evidence="2 3">DD2A</strain>
    </source>
</reference>
<accession>A0A5C8ZCF0</accession>
<evidence type="ECO:0008006" key="4">
    <source>
        <dbReference type="Google" id="ProtNLM"/>
    </source>
</evidence>
<dbReference type="Proteomes" id="UP000321234">
    <property type="component" value="Unassembled WGS sequence"/>
</dbReference>
<comment type="caution">
    <text evidence="2">The sequence shown here is derived from an EMBL/GenBank/DDBJ whole genome shotgun (WGS) entry which is preliminary data.</text>
</comment>